<name>A0A2L0D5E2_9STRE</name>
<dbReference type="EMBL" id="CP025536">
    <property type="protein sequence ID" value="AUW96870.1"/>
    <property type="molecule type" value="Genomic_DNA"/>
</dbReference>
<dbReference type="Proteomes" id="UP000238956">
    <property type="component" value="Chromosome"/>
</dbReference>
<dbReference type="GeneID" id="98393648"/>
<dbReference type="KEGG" id="splr:C0J00_06960"/>
<sequence>MKSFLSIQTISKVAMLSALCVVLRYIFSSLPNIQPITAFFLVLVGVEGLLFSVLVMSLSILVSSFLLGFGPWVMFQIISFALVLLLWKLLIIKRWYQHILIFLAACFAFLYGIIIDGLMAVFWGMPWWSYIAAGFSFNLYHALSTLLFYPILEKILRRF</sequence>
<dbReference type="OrthoDB" id="5198189at2"/>
<organism evidence="2 3">
    <name type="scientific">Streptococcus pluranimalium</name>
    <dbReference type="NCBI Taxonomy" id="82348"/>
    <lineage>
        <taxon>Bacteria</taxon>
        <taxon>Bacillati</taxon>
        <taxon>Bacillota</taxon>
        <taxon>Bacilli</taxon>
        <taxon>Lactobacillales</taxon>
        <taxon>Streptococcaceae</taxon>
        <taxon>Streptococcus</taxon>
    </lineage>
</organism>
<feature type="transmembrane region" description="Helical" evidence="1">
    <location>
        <begin position="69"/>
        <end position="87"/>
    </location>
</feature>
<protein>
    <submittedName>
        <fullName evidence="2">ECF transporter S component</fullName>
    </submittedName>
</protein>
<keyword evidence="1" id="KW-1133">Transmembrane helix</keyword>
<feature type="transmembrane region" description="Helical" evidence="1">
    <location>
        <begin position="127"/>
        <end position="152"/>
    </location>
</feature>
<gene>
    <name evidence="2" type="ORF">C0J00_06960</name>
</gene>
<feature type="transmembrane region" description="Helical" evidence="1">
    <location>
        <begin position="39"/>
        <end position="63"/>
    </location>
</feature>
<reference evidence="2 3" key="1">
    <citation type="submission" date="2017-12" db="EMBL/GenBank/DDBJ databases">
        <authorList>
            <person name="Hurst M.R.H."/>
        </authorList>
    </citation>
    <scope>NUCLEOTIDE SEQUENCE [LARGE SCALE GENOMIC DNA]</scope>
    <source>
        <strain evidence="2 3">TH11417</strain>
    </source>
</reference>
<keyword evidence="1" id="KW-0812">Transmembrane</keyword>
<proteinExistence type="predicted"/>
<evidence type="ECO:0000313" key="2">
    <source>
        <dbReference type="EMBL" id="AUW96870.1"/>
    </source>
</evidence>
<reference evidence="2 3" key="2">
    <citation type="submission" date="2018-02" db="EMBL/GenBank/DDBJ databases">
        <title>Whole genome sequencing analysis of Streptococcus pluranimalium isolated from cattle infected mastitis in China.</title>
        <authorList>
            <person name="Zhang J.-R."/>
            <person name="Hu G.-Z."/>
        </authorList>
    </citation>
    <scope>NUCLEOTIDE SEQUENCE [LARGE SCALE GENOMIC DNA]</scope>
    <source>
        <strain evidence="2 3">TH11417</strain>
    </source>
</reference>
<feature type="transmembrane region" description="Helical" evidence="1">
    <location>
        <begin position="6"/>
        <end position="27"/>
    </location>
</feature>
<feature type="transmembrane region" description="Helical" evidence="1">
    <location>
        <begin position="99"/>
        <end position="121"/>
    </location>
</feature>
<keyword evidence="1" id="KW-0472">Membrane</keyword>
<evidence type="ECO:0000313" key="3">
    <source>
        <dbReference type="Proteomes" id="UP000238956"/>
    </source>
</evidence>
<accession>A0A2L0D5E2</accession>
<dbReference type="AlphaFoldDB" id="A0A2L0D5E2"/>
<dbReference type="RefSeq" id="WP_104968192.1">
    <property type="nucleotide sequence ID" value="NZ_CP025536.1"/>
</dbReference>
<evidence type="ECO:0000256" key="1">
    <source>
        <dbReference type="SAM" id="Phobius"/>
    </source>
</evidence>
<keyword evidence="3" id="KW-1185">Reference proteome</keyword>
<dbReference type="Gene3D" id="1.10.1760.20">
    <property type="match status" value="1"/>
</dbReference>